<name>A0A0H5QSC1_9EUKA</name>
<accession>A0A0H5QSC1</accession>
<organism evidence="2">
    <name type="scientific">Spongospora subterranea</name>
    <dbReference type="NCBI Taxonomy" id="70186"/>
    <lineage>
        <taxon>Eukaryota</taxon>
        <taxon>Sar</taxon>
        <taxon>Rhizaria</taxon>
        <taxon>Endomyxa</taxon>
        <taxon>Phytomyxea</taxon>
        <taxon>Plasmodiophorida</taxon>
        <taxon>Plasmodiophoridae</taxon>
        <taxon>Spongospora</taxon>
    </lineage>
</organism>
<evidence type="ECO:0000256" key="1">
    <source>
        <dbReference type="SAM" id="MobiDB-lite"/>
    </source>
</evidence>
<dbReference type="EMBL" id="HACM01004423">
    <property type="protein sequence ID" value="CRZ04865.1"/>
    <property type="molecule type" value="Transcribed_RNA"/>
</dbReference>
<protein>
    <submittedName>
        <fullName evidence="2">Uncharacterized protein</fullName>
    </submittedName>
</protein>
<proteinExistence type="predicted"/>
<evidence type="ECO:0000313" key="2">
    <source>
        <dbReference type="EMBL" id="CRZ04865.1"/>
    </source>
</evidence>
<dbReference type="AlphaFoldDB" id="A0A0H5QSC1"/>
<reference evidence="2" key="1">
    <citation type="submission" date="2015-04" db="EMBL/GenBank/DDBJ databases">
        <title>The genome sequence of the plant pathogenic Rhizarian Plasmodiophora brassicae reveals insights in its biotrophic life cycle and the origin of chitin synthesis.</title>
        <authorList>
            <person name="Schwelm A."/>
            <person name="Fogelqvist J."/>
            <person name="Knaust A."/>
            <person name="Julke S."/>
            <person name="Lilja T."/>
            <person name="Dhandapani V."/>
            <person name="Bonilla-Rosso G."/>
            <person name="Karlsson M."/>
            <person name="Shevchenko A."/>
            <person name="Choi S.R."/>
            <person name="Kim H.G."/>
            <person name="Park J.Y."/>
            <person name="Lim Y.P."/>
            <person name="Ludwig-Muller J."/>
            <person name="Dixelius C."/>
        </authorList>
    </citation>
    <scope>NUCLEOTIDE SEQUENCE</scope>
    <source>
        <tissue evidence="2">Potato root galls</tissue>
    </source>
</reference>
<sequence>MYTLHNVKPHAAVLSSFTSSRGRRGANTPKEIQSDQCSLLQAEVPTHLPQQWKMTQQSCLQSNLQRRIVKCLSSSTILLLYYCHLLEDLTAEVFPEGGFLELGTLGVLFCSDIREDPVCTVFCVSRGTLAGIEGFSGVSEGGFVVSGKRVYSTILLIEPSVSVPIESTPSDMSLNLSSESASSNPMSTTSSLGF</sequence>
<feature type="region of interest" description="Disordered" evidence="1">
    <location>
        <begin position="174"/>
        <end position="194"/>
    </location>
</feature>